<evidence type="ECO:0000313" key="1">
    <source>
        <dbReference type="EMBL" id="MFD1874892.1"/>
    </source>
</evidence>
<sequence>MLLLLFVVLGLREALHRLRVLRRARKWKRMEPRAPWIGEQE</sequence>
<keyword evidence="2" id="KW-1185">Reference proteome</keyword>
<dbReference type="RefSeq" id="WP_382317073.1">
    <property type="nucleotide sequence ID" value="NZ_JBHUFD010000018.1"/>
</dbReference>
<dbReference type="EMBL" id="JBHUFD010000018">
    <property type="protein sequence ID" value="MFD1874892.1"/>
    <property type="molecule type" value="Genomic_DNA"/>
</dbReference>
<protein>
    <submittedName>
        <fullName evidence="1">Uncharacterized protein</fullName>
    </submittedName>
</protein>
<dbReference type="Proteomes" id="UP001597197">
    <property type="component" value="Unassembled WGS sequence"/>
</dbReference>
<reference evidence="2" key="1">
    <citation type="journal article" date="2019" name="Int. J. Syst. Evol. Microbiol.">
        <title>The Global Catalogue of Microorganisms (GCM) 10K type strain sequencing project: providing services to taxonomists for standard genome sequencing and annotation.</title>
        <authorList>
            <consortium name="The Broad Institute Genomics Platform"/>
            <consortium name="The Broad Institute Genome Sequencing Center for Infectious Disease"/>
            <person name="Wu L."/>
            <person name="Ma J."/>
        </authorList>
    </citation>
    <scope>NUCLEOTIDE SEQUENCE [LARGE SCALE GENOMIC DNA]</scope>
    <source>
        <strain evidence="2">CGMCC 1.15795</strain>
    </source>
</reference>
<name>A0ABW4QZ47_9BACT</name>
<gene>
    <name evidence="1" type="ORF">ACFSDX_20830</name>
</gene>
<organism evidence="1 2">
    <name type="scientific">Hymenobacter bucti</name>
    <dbReference type="NCBI Taxonomy" id="1844114"/>
    <lineage>
        <taxon>Bacteria</taxon>
        <taxon>Pseudomonadati</taxon>
        <taxon>Bacteroidota</taxon>
        <taxon>Cytophagia</taxon>
        <taxon>Cytophagales</taxon>
        <taxon>Hymenobacteraceae</taxon>
        <taxon>Hymenobacter</taxon>
    </lineage>
</organism>
<comment type="caution">
    <text evidence="1">The sequence shown here is derived from an EMBL/GenBank/DDBJ whole genome shotgun (WGS) entry which is preliminary data.</text>
</comment>
<proteinExistence type="predicted"/>
<evidence type="ECO:0000313" key="2">
    <source>
        <dbReference type="Proteomes" id="UP001597197"/>
    </source>
</evidence>
<accession>A0ABW4QZ47</accession>